<feature type="transmembrane region" description="Helical" evidence="6">
    <location>
        <begin position="85"/>
        <end position="106"/>
    </location>
</feature>
<feature type="transmembrane region" description="Helical" evidence="6">
    <location>
        <begin position="232"/>
        <end position="252"/>
    </location>
</feature>
<dbReference type="OrthoDB" id="6053803at2"/>
<evidence type="ECO:0000256" key="3">
    <source>
        <dbReference type="ARBA" id="ARBA00022692"/>
    </source>
</evidence>
<keyword evidence="9" id="KW-1185">Reference proteome</keyword>
<feature type="transmembrane region" description="Helical" evidence="6">
    <location>
        <begin position="118"/>
        <end position="137"/>
    </location>
</feature>
<evidence type="ECO:0000256" key="4">
    <source>
        <dbReference type="ARBA" id="ARBA00022989"/>
    </source>
</evidence>
<gene>
    <name evidence="8" type="ORF">IQ22_03893</name>
</gene>
<dbReference type="RefSeq" id="WP_145144875.1">
    <property type="nucleotide sequence ID" value="NZ_VLKY01000015.1"/>
</dbReference>
<dbReference type="Proteomes" id="UP000316905">
    <property type="component" value="Unassembled WGS sequence"/>
</dbReference>
<sequence length="308" mass="32470">MSDWVTLAVRFALYIDLMLLFGLPLFGLYALRGKERISGAIPFRLLLTSAAWAGVALSLLAMVVLAKTMSGVDDVWALERSVFGMIITGTDVGQAWVVRLGALLLASGGALLIKHRPAAGLAVVSALGAVALATLAWSGHGAMDEGLRRYVHLSCDIVHLWAAGAWLGALAAFILLLPVRGSSEAWQQRLLSRTLTGFARAGTLVVALLIVTGLINYGLTVGPTVKGILDSQYGQLLLLKIALFLLMLTLAAGHRYRLAPRLALAIEAGGAPAAIALLRRSLWLEALAAIVILALVAWLGTLSPELGA</sequence>
<keyword evidence="4 6" id="KW-1133">Transmembrane helix</keyword>
<feature type="transmembrane region" description="Helical" evidence="6">
    <location>
        <begin position="12"/>
        <end position="31"/>
    </location>
</feature>
<dbReference type="GO" id="GO:0006825">
    <property type="term" value="P:copper ion transport"/>
    <property type="evidence" value="ECO:0007669"/>
    <property type="project" value="InterPro"/>
</dbReference>
<dbReference type="InterPro" id="IPR008457">
    <property type="entry name" value="Cu-R_CopD_dom"/>
</dbReference>
<feature type="transmembrane region" description="Helical" evidence="6">
    <location>
        <begin position="157"/>
        <end position="177"/>
    </location>
</feature>
<proteinExistence type="inferred from homology"/>
<accession>A0A562Q1E1</accession>
<dbReference type="AlphaFoldDB" id="A0A562Q1E1"/>
<dbReference type="PANTHER" id="PTHR34820:SF4">
    <property type="entry name" value="INNER MEMBRANE PROTEIN YEBZ"/>
    <property type="match status" value="1"/>
</dbReference>
<evidence type="ECO:0000313" key="8">
    <source>
        <dbReference type="EMBL" id="TWI50499.1"/>
    </source>
</evidence>
<feature type="domain" description="Copper resistance protein D" evidence="7">
    <location>
        <begin position="193"/>
        <end position="299"/>
    </location>
</feature>
<evidence type="ECO:0000259" key="7">
    <source>
        <dbReference type="Pfam" id="PF05425"/>
    </source>
</evidence>
<comment type="caution">
    <text evidence="8">The sequence shown here is derived from an EMBL/GenBank/DDBJ whole genome shotgun (WGS) entry which is preliminary data.</text>
</comment>
<keyword evidence="6" id="KW-0997">Cell inner membrane</keyword>
<keyword evidence="3 6" id="KW-0812">Transmembrane</keyword>
<evidence type="ECO:0000256" key="6">
    <source>
        <dbReference type="RuleBase" id="RU369037"/>
    </source>
</evidence>
<feature type="transmembrane region" description="Helical" evidence="6">
    <location>
        <begin position="198"/>
        <end position="220"/>
    </location>
</feature>
<evidence type="ECO:0000256" key="5">
    <source>
        <dbReference type="ARBA" id="ARBA00023136"/>
    </source>
</evidence>
<evidence type="ECO:0000313" key="9">
    <source>
        <dbReference type="Proteomes" id="UP000316905"/>
    </source>
</evidence>
<dbReference type="InterPro" id="IPR047689">
    <property type="entry name" value="CopD"/>
</dbReference>
<keyword evidence="5 6" id="KW-0472">Membrane</keyword>
<evidence type="ECO:0000256" key="1">
    <source>
        <dbReference type="ARBA" id="ARBA00004651"/>
    </source>
</evidence>
<evidence type="ECO:0000256" key="2">
    <source>
        <dbReference type="ARBA" id="ARBA00022475"/>
    </source>
</evidence>
<feature type="transmembrane region" description="Helical" evidence="6">
    <location>
        <begin position="282"/>
        <end position="300"/>
    </location>
</feature>
<dbReference type="Pfam" id="PF05425">
    <property type="entry name" value="CopD"/>
    <property type="match status" value="1"/>
</dbReference>
<dbReference type="PANTHER" id="PTHR34820">
    <property type="entry name" value="INNER MEMBRANE PROTEIN YEBZ"/>
    <property type="match status" value="1"/>
</dbReference>
<dbReference type="GO" id="GO:0046688">
    <property type="term" value="P:response to copper ion"/>
    <property type="evidence" value="ECO:0007669"/>
    <property type="project" value="UniProtKB-UniRule"/>
</dbReference>
<dbReference type="GO" id="GO:0005886">
    <property type="term" value="C:plasma membrane"/>
    <property type="evidence" value="ECO:0007669"/>
    <property type="project" value="UniProtKB-SubCell"/>
</dbReference>
<name>A0A562Q1E1_9PSED</name>
<dbReference type="InterPro" id="IPR032694">
    <property type="entry name" value="CopC/D"/>
</dbReference>
<feature type="transmembrane region" description="Helical" evidence="6">
    <location>
        <begin position="43"/>
        <end position="65"/>
    </location>
</feature>
<comment type="function">
    <text evidence="6">Involved in copper resistance.</text>
</comment>
<comment type="similarity">
    <text evidence="6">Belongs to the CopD family.</text>
</comment>
<keyword evidence="6" id="KW-0186">Copper</keyword>
<reference evidence="8 9" key="1">
    <citation type="journal article" date="2015" name="Stand. Genomic Sci.">
        <title>Genomic Encyclopedia of Bacterial and Archaeal Type Strains, Phase III: the genomes of soil and plant-associated and newly described type strains.</title>
        <authorList>
            <person name="Whitman W.B."/>
            <person name="Woyke T."/>
            <person name="Klenk H.P."/>
            <person name="Zhou Y."/>
            <person name="Lilburn T.G."/>
            <person name="Beck B.J."/>
            <person name="De Vos P."/>
            <person name="Vandamme P."/>
            <person name="Eisen J.A."/>
            <person name="Garrity G."/>
            <person name="Hugenholtz P."/>
            <person name="Kyrpides N.C."/>
        </authorList>
    </citation>
    <scope>NUCLEOTIDE SEQUENCE [LARGE SCALE GENOMIC DNA]</scope>
    <source>
        <strain evidence="8 9">CGMCC 1.6858</strain>
    </source>
</reference>
<dbReference type="NCBIfam" id="NF033808">
    <property type="entry name" value="copper_CopD"/>
    <property type="match status" value="1"/>
</dbReference>
<dbReference type="EMBL" id="VLKY01000015">
    <property type="protein sequence ID" value="TWI50499.1"/>
    <property type="molecule type" value="Genomic_DNA"/>
</dbReference>
<protein>
    <recommendedName>
        <fullName evidence="6">Copper resistance protein D</fullName>
    </recommendedName>
</protein>
<comment type="subcellular location">
    <subcellularLocation>
        <location evidence="6">Cell inner membrane</location>
        <topology evidence="6">Multi-pass membrane protein</topology>
    </subcellularLocation>
    <subcellularLocation>
        <location evidence="1">Cell membrane</location>
        <topology evidence="1">Multi-pass membrane protein</topology>
    </subcellularLocation>
</comment>
<keyword evidence="2 6" id="KW-1003">Cell membrane</keyword>
<organism evidence="8 9">
    <name type="scientific">Pseudomonas duriflava</name>
    <dbReference type="NCBI Taxonomy" id="459528"/>
    <lineage>
        <taxon>Bacteria</taxon>
        <taxon>Pseudomonadati</taxon>
        <taxon>Pseudomonadota</taxon>
        <taxon>Gammaproteobacteria</taxon>
        <taxon>Pseudomonadales</taxon>
        <taxon>Pseudomonadaceae</taxon>
        <taxon>Pseudomonas</taxon>
    </lineage>
</organism>